<dbReference type="Pfam" id="PF09361">
    <property type="entry name" value="Phasin_2"/>
    <property type="match status" value="1"/>
</dbReference>
<proteinExistence type="predicted"/>
<dbReference type="InterPro" id="IPR018968">
    <property type="entry name" value="Phasin"/>
</dbReference>
<protein>
    <recommendedName>
        <fullName evidence="2">Phasin domain-containing protein</fullName>
    </recommendedName>
</protein>
<feature type="domain" description="Phasin" evidence="2">
    <location>
        <begin position="32"/>
        <end position="130"/>
    </location>
</feature>
<evidence type="ECO:0000313" key="4">
    <source>
        <dbReference type="Proteomes" id="UP000321058"/>
    </source>
</evidence>
<sequence length="225" mass="24101">MNSLQAVVWPFADTELTKLWSIPRFPMFNIEALLEVHRKNAAALTQANRAVFDGLKTFAERERDLIQTTVDNYANVTRDLLNGASVEERATKQVDGAGRIYASSLAHFVELSGIAVKTNVSAVDILSARVTEMLDEIRTLFAGRGTIATSAEPSISAEPVALVEEAALIENVVAAVPSTATGTSKSAPRAARATKSSKTLASGSKATSKETARAAKVARRRTSRK</sequence>
<reference evidence="3 4" key="1">
    <citation type="submission" date="2019-07" db="EMBL/GenBank/DDBJ databases">
        <title>Whole genome shotgun sequence of Reyranella soli NBRC 108950.</title>
        <authorList>
            <person name="Hosoyama A."/>
            <person name="Uohara A."/>
            <person name="Ohji S."/>
            <person name="Ichikawa N."/>
        </authorList>
    </citation>
    <scope>NUCLEOTIDE SEQUENCE [LARGE SCALE GENOMIC DNA]</scope>
    <source>
        <strain evidence="3 4">NBRC 108950</strain>
    </source>
</reference>
<organism evidence="3 4">
    <name type="scientific">Reyranella soli</name>
    <dbReference type="NCBI Taxonomy" id="1230389"/>
    <lineage>
        <taxon>Bacteria</taxon>
        <taxon>Pseudomonadati</taxon>
        <taxon>Pseudomonadota</taxon>
        <taxon>Alphaproteobacteria</taxon>
        <taxon>Hyphomicrobiales</taxon>
        <taxon>Reyranellaceae</taxon>
        <taxon>Reyranella</taxon>
    </lineage>
</organism>
<feature type="compositionally biased region" description="Basic residues" evidence="1">
    <location>
        <begin position="216"/>
        <end position="225"/>
    </location>
</feature>
<accession>A0A512NLR8</accession>
<comment type="caution">
    <text evidence="3">The sequence shown here is derived from an EMBL/GenBank/DDBJ whole genome shotgun (WGS) entry which is preliminary data.</text>
</comment>
<evidence type="ECO:0000256" key="1">
    <source>
        <dbReference type="SAM" id="MobiDB-lite"/>
    </source>
</evidence>
<feature type="compositionally biased region" description="Polar residues" evidence="1">
    <location>
        <begin position="194"/>
        <end position="206"/>
    </location>
</feature>
<feature type="region of interest" description="Disordered" evidence="1">
    <location>
        <begin position="179"/>
        <end position="225"/>
    </location>
</feature>
<dbReference type="Proteomes" id="UP000321058">
    <property type="component" value="Unassembled WGS sequence"/>
</dbReference>
<dbReference type="OrthoDB" id="9812006at2"/>
<gene>
    <name evidence="3" type="ORF">RSO01_70640</name>
</gene>
<keyword evidence="4" id="KW-1185">Reference proteome</keyword>
<name>A0A512NLR8_9HYPH</name>
<evidence type="ECO:0000259" key="2">
    <source>
        <dbReference type="Pfam" id="PF09361"/>
    </source>
</evidence>
<evidence type="ECO:0000313" key="3">
    <source>
        <dbReference type="EMBL" id="GEP59898.1"/>
    </source>
</evidence>
<dbReference type="EMBL" id="BKAJ01000143">
    <property type="protein sequence ID" value="GEP59898.1"/>
    <property type="molecule type" value="Genomic_DNA"/>
</dbReference>
<dbReference type="AlphaFoldDB" id="A0A512NLR8"/>
<dbReference type="RefSeq" id="WP_147155272.1">
    <property type="nucleotide sequence ID" value="NZ_BKAJ01000143.1"/>
</dbReference>